<dbReference type="HOGENOM" id="CLU_1383857_0_0_1"/>
<gene>
    <name evidence="1" type="ORF">ASPNIDRAFT_38420</name>
</gene>
<evidence type="ECO:0000313" key="1">
    <source>
        <dbReference type="EMBL" id="EHA17972.1"/>
    </source>
</evidence>
<dbReference type="EMBL" id="ACJE01000021">
    <property type="protein sequence ID" value="EHA17972.1"/>
    <property type="molecule type" value="Genomic_DNA"/>
</dbReference>
<dbReference type="AlphaFoldDB" id="G3YGR9"/>
<comment type="caution">
    <text evidence="1">The sequence shown here is derived from an EMBL/GenBank/DDBJ whole genome shotgun (WGS) entry which is preliminary data.</text>
</comment>
<sequence length="197" mass="21556">MEEGRGKTERKGRKKIIIKKGLIDTSQVHAHLASVAYVRFAHVGTGQDSNCPLGILQVNHTIYQLVLCLLFMVDVNYFSGSAVLRKTAENERCVEVLNGRAMQGSNHVLLCGGAEGLVMILRQVSIVRLGWMDDASFDGLLRGQAGSGSNGGLLSVKYCRCYSIFTTSHLTNLFVGKTRQLLLLFFFEVACLTAVEG</sequence>
<dbReference type="VEuPathDB" id="FungiDB:ASPNIDRAFT2_38420"/>
<accession>G3YGR9</accession>
<proteinExistence type="predicted"/>
<organism evidence="1 2">
    <name type="scientific">Aspergillus niger (strain ATCC 1015 / CBS 113.46 / FGSC A1144 / LSHB Ac4 / NCTC 3858a / NRRL 328 / USDA 3528.7)</name>
    <dbReference type="NCBI Taxonomy" id="380704"/>
    <lineage>
        <taxon>Eukaryota</taxon>
        <taxon>Fungi</taxon>
        <taxon>Dikarya</taxon>
        <taxon>Ascomycota</taxon>
        <taxon>Pezizomycotina</taxon>
        <taxon>Eurotiomycetes</taxon>
        <taxon>Eurotiomycetidae</taxon>
        <taxon>Eurotiales</taxon>
        <taxon>Aspergillaceae</taxon>
        <taxon>Aspergillus</taxon>
        <taxon>Aspergillus subgen. Circumdati</taxon>
    </lineage>
</organism>
<protein>
    <submittedName>
        <fullName evidence="1">Uncharacterized protein</fullName>
    </submittedName>
</protein>
<name>G3YGR9_ASPNA</name>
<dbReference type="Proteomes" id="UP000009038">
    <property type="component" value="Unassembled WGS sequence"/>
</dbReference>
<evidence type="ECO:0000313" key="2">
    <source>
        <dbReference type="Proteomes" id="UP000009038"/>
    </source>
</evidence>
<reference evidence="1 2" key="1">
    <citation type="journal article" date="2011" name="Genome Res.">
        <title>Comparative genomics of citric-acid-producing Aspergillus niger ATCC 1015 versus enzyme-producing CBS 513.88.</title>
        <authorList>
            <person name="Andersen M.R."/>
            <person name="Salazar M.P."/>
            <person name="Schaap P.J."/>
            <person name="van de Vondervoort P.J."/>
            <person name="Culley D."/>
            <person name="Thykaer J."/>
            <person name="Frisvad J.C."/>
            <person name="Nielsen K.F."/>
            <person name="Albang R."/>
            <person name="Albermann K."/>
            <person name="Berka R.M."/>
            <person name="Braus G.H."/>
            <person name="Braus-Stromeyer S.A."/>
            <person name="Corrochano L.M."/>
            <person name="Dai Z."/>
            <person name="van Dijck P.W."/>
            <person name="Hofmann G."/>
            <person name="Lasure L.L."/>
            <person name="Magnuson J.K."/>
            <person name="Menke H."/>
            <person name="Meijer M."/>
            <person name="Meijer S.L."/>
            <person name="Nielsen J.B."/>
            <person name="Nielsen M.L."/>
            <person name="van Ooyen A.J."/>
            <person name="Pel H.J."/>
            <person name="Poulsen L."/>
            <person name="Samson R.A."/>
            <person name="Stam H."/>
            <person name="Tsang A."/>
            <person name="van den Brink J.M."/>
            <person name="Atkins A."/>
            <person name="Aerts A."/>
            <person name="Shapiro H."/>
            <person name="Pangilinan J."/>
            <person name="Salamov A."/>
            <person name="Lou Y."/>
            <person name="Lindquist E."/>
            <person name="Lucas S."/>
            <person name="Grimwood J."/>
            <person name="Grigoriev I.V."/>
            <person name="Kubicek C.P."/>
            <person name="Martinez D."/>
            <person name="van Peij N.N."/>
            <person name="Roubos J.A."/>
            <person name="Nielsen J."/>
            <person name="Baker S.E."/>
        </authorList>
    </citation>
    <scope>NUCLEOTIDE SEQUENCE [LARGE SCALE GENOMIC DNA]</scope>
    <source>
        <strain evidence="2">ATCC 1015 / CBS 113.46 / FGSC A1144 / LSHB Ac4 / NCTC 3858a / NRRL 328 / USDA 3528.7</strain>
    </source>
</reference>